<dbReference type="Proteomes" id="UP000325081">
    <property type="component" value="Unassembled WGS sequence"/>
</dbReference>
<comment type="caution">
    <text evidence="1">The sequence shown here is derived from an EMBL/GenBank/DDBJ whole genome shotgun (WGS) entry which is preliminary data.</text>
</comment>
<proteinExistence type="predicted"/>
<organism evidence="1 2">
    <name type="scientific">Striga asiatica</name>
    <name type="common">Asiatic witchweed</name>
    <name type="synonym">Buchnera asiatica</name>
    <dbReference type="NCBI Taxonomy" id="4170"/>
    <lineage>
        <taxon>Eukaryota</taxon>
        <taxon>Viridiplantae</taxon>
        <taxon>Streptophyta</taxon>
        <taxon>Embryophyta</taxon>
        <taxon>Tracheophyta</taxon>
        <taxon>Spermatophyta</taxon>
        <taxon>Magnoliopsida</taxon>
        <taxon>eudicotyledons</taxon>
        <taxon>Gunneridae</taxon>
        <taxon>Pentapetalae</taxon>
        <taxon>asterids</taxon>
        <taxon>lamiids</taxon>
        <taxon>Lamiales</taxon>
        <taxon>Orobanchaceae</taxon>
        <taxon>Buchnereae</taxon>
        <taxon>Striga</taxon>
    </lineage>
</organism>
<keyword evidence="2" id="KW-1185">Reference proteome</keyword>
<accession>A0A5A7QL60</accession>
<evidence type="ECO:0000313" key="1">
    <source>
        <dbReference type="EMBL" id="GER45638.1"/>
    </source>
</evidence>
<dbReference type="EMBL" id="BKCP01007183">
    <property type="protein sequence ID" value="GER45638.1"/>
    <property type="molecule type" value="Genomic_DNA"/>
</dbReference>
<evidence type="ECO:0000313" key="2">
    <source>
        <dbReference type="Proteomes" id="UP000325081"/>
    </source>
</evidence>
<reference evidence="2" key="1">
    <citation type="journal article" date="2019" name="Curr. Biol.">
        <title>Genome Sequence of Striga asiatica Provides Insight into the Evolution of Plant Parasitism.</title>
        <authorList>
            <person name="Yoshida S."/>
            <person name="Kim S."/>
            <person name="Wafula E.K."/>
            <person name="Tanskanen J."/>
            <person name="Kim Y.M."/>
            <person name="Honaas L."/>
            <person name="Yang Z."/>
            <person name="Spallek T."/>
            <person name="Conn C.E."/>
            <person name="Ichihashi Y."/>
            <person name="Cheong K."/>
            <person name="Cui S."/>
            <person name="Der J.P."/>
            <person name="Gundlach H."/>
            <person name="Jiao Y."/>
            <person name="Hori C."/>
            <person name="Ishida J.K."/>
            <person name="Kasahara H."/>
            <person name="Kiba T."/>
            <person name="Kim M.S."/>
            <person name="Koo N."/>
            <person name="Laohavisit A."/>
            <person name="Lee Y.H."/>
            <person name="Lumba S."/>
            <person name="McCourt P."/>
            <person name="Mortimer J.C."/>
            <person name="Mutuku J.M."/>
            <person name="Nomura T."/>
            <person name="Sasaki-Sekimoto Y."/>
            <person name="Seto Y."/>
            <person name="Wang Y."/>
            <person name="Wakatake T."/>
            <person name="Sakakibara H."/>
            <person name="Demura T."/>
            <person name="Yamaguchi S."/>
            <person name="Yoneyama K."/>
            <person name="Manabe R.I."/>
            <person name="Nelson D.C."/>
            <person name="Schulman A.H."/>
            <person name="Timko M.P."/>
            <person name="dePamphilis C.W."/>
            <person name="Choi D."/>
            <person name="Shirasu K."/>
        </authorList>
    </citation>
    <scope>NUCLEOTIDE SEQUENCE [LARGE SCALE GENOMIC DNA]</scope>
    <source>
        <strain evidence="2">cv. UVA1</strain>
    </source>
</reference>
<protein>
    <submittedName>
        <fullName evidence="1">Tetratricopeptide repeat protein</fullName>
    </submittedName>
</protein>
<sequence>MTMPLMKIHSLGKDLSSYLSAFRESVGRVKGTTSRERAGDRTLRGGQRGYIVLKQEWMGSYTGYEATVTKRRKLAKRSEGKKEMIDSITCLRLRTCWIRSWNSLLHLSAHSPRKKRLLPEKEADGLRVVIFDLGHGGYLRFFPRKTSKSFVEPPRIKERGSERAESLSIQSPLLDPRSPLLDTCFLSQVQKKRAIVIAPFYNHSIGPYFVYGEPFCAYVRSLLERPRSLKTWIYFLLRCLALCRRVSGIPKAAGKPYGKALVRERVDADLTRCYLRQGKGNKAEDPVYKGLFHSLLSRSIGLKTSLPSEGEESHLLSPNSQTRL</sequence>
<gene>
    <name evidence="1" type="ORF">STAS_22590</name>
</gene>
<name>A0A5A7QL60_STRAF</name>
<dbReference type="AlphaFoldDB" id="A0A5A7QL60"/>